<reference evidence="1" key="1">
    <citation type="submission" date="2022-08" db="EMBL/GenBank/DDBJ databases">
        <title>Genome Sequence of Lecanicillium fungicola.</title>
        <authorList>
            <person name="Buettner E."/>
        </authorList>
    </citation>
    <scope>NUCLEOTIDE SEQUENCE</scope>
    <source>
        <strain evidence="1">Babe33</strain>
    </source>
</reference>
<dbReference type="EMBL" id="JANJQO010000659">
    <property type="protein sequence ID" value="KAJ2975807.1"/>
    <property type="molecule type" value="Genomic_DNA"/>
</dbReference>
<organism evidence="1 2">
    <name type="scientific">Zarea fungicola</name>
    <dbReference type="NCBI Taxonomy" id="93591"/>
    <lineage>
        <taxon>Eukaryota</taxon>
        <taxon>Fungi</taxon>
        <taxon>Dikarya</taxon>
        <taxon>Ascomycota</taxon>
        <taxon>Pezizomycotina</taxon>
        <taxon>Sordariomycetes</taxon>
        <taxon>Hypocreomycetidae</taxon>
        <taxon>Hypocreales</taxon>
        <taxon>Cordycipitaceae</taxon>
        <taxon>Zarea</taxon>
    </lineage>
</organism>
<dbReference type="Proteomes" id="UP001143910">
    <property type="component" value="Unassembled WGS sequence"/>
</dbReference>
<accession>A0ACC1N966</accession>
<name>A0ACC1N966_9HYPO</name>
<keyword evidence="2" id="KW-1185">Reference proteome</keyword>
<proteinExistence type="predicted"/>
<evidence type="ECO:0000313" key="2">
    <source>
        <dbReference type="Proteomes" id="UP001143910"/>
    </source>
</evidence>
<evidence type="ECO:0000313" key="1">
    <source>
        <dbReference type="EMBL" id="KAJ2975807.1"/>
    </source>
</evidence>
<gene>
    <name evidence="1" type="ORF">NQ176_g5312</name>
</gene>
<comment type="caution">
    <text evidence="1">The sequence shown here is derived from an EMBL/GenBank/DDBJ whole genome shotgun (WGS) entry which is preliminary data.</text>
</comment>
<sequence length="1395" mass="150632">MVLALHQARMARQILKMALRAIYTLTIIEAAAAFQPSRLAVSPSYNGRDPCPSRCLESGSLSGNWSLYHNLDQLESCQETMFYDFSIYDPVDNPDIQHRIYACTTYGPDWLEATAPKPKLSSVASVNATFSLGWSPEQGMELATTGIRSLAGQMRHYLENGNGITNNTLRLYARVGQAAIGVYIGTGYQNEDTGSSIMQVFSDYIRGLDVATRSVTMQLCGGNFQGNHTLGVIATSDGTFGVIQDAFKSWGTSQCLTFADSKNFTAEVALSAPLNSTKNATANIMPSLNTTRSISNALRRSGSRTAALANRGECRTLRVALNEGCPEMAIKCGISGFDFTQFNPGDLFCHDLRAGQPVCCSAGTLPDIRPKPNADGTCSWHTVTLGESCSDLAAANGLTVQDIEDFNKKTWGWNGCEPVVWAGTRICLSTGQAPMPAPVSNTVCGPQVPGTAQPGPGTDIASLNPCPLNACCDIWGQCGTTDEFCIDTNTGAPGTARTGTNGCISNCGSDIKFSNAPAVFRSVGYFEGYNLKRSCLNLDAAQIDRTKYTHLHFAFGTIAPDFTVNTGDVLTTYEFNNFKLIQGPKRIISFGGWDFSTGPDTYTIFRDGVTGTNRQKLATNIANFVNDNNLDGVDIDWEYPGAPDIPNIPPASSADGLNYLRFLITLKALLPGKSLSIAAPASYWYLRGFPIAAMSSVVDYIVYMTYDLHGQWDADNKWSQPGCPSGHCLRSGVNYTETINSLSMITKAGVPSNKVVVGVTSYGRSHGMATAGCYTENCLFTGGPLTSTATKGPCTDTAGYISNAEIQDIINTPSRVNIRYVDKKSDSDILVYDSTQWVSWMSPEIRSRRTSLYQLLQMGGTSEWAIDLQSYNAAPGFEQTNPGSSDTGLNDPGSGGGHGWPSFKELASTRGGGGGQIRGSRTGNWTSVKCDDPAVWDWEGMTPKQRWDGVDAADAFADVVRQWKTYDSINGFKSFSESVLNTMHGPDHVNCEIVNGHCSETRECTDFVGPGTGPAGYFLYNAFVMLHRSFEDFHDALHAEAATAVSFALDTFIDKFAPLPPEDDNKWLFFMLDLITIGATAGMGKLLMVVYTKTGLKDIPYFAGKPETLANTKDTVMALISGSTSIAHDLYSNPSLPEWTLEKQHEFKAWVGQVIIAMSALNNVGLAGLFNGTDQSINRLADVISDGKLVVGADSNGKLHMPTYMSGEEIGKGLTTVIFGYSIPVLWRLSGRKPFILDSGSTCDTKLALGVYLTQDVQDRTRACVNGKLYFLVMPDGQPEHCVNGCSKAGCEPVCRPNPFTAPPGIEYLGQNDVFHDITVEKIIQGSVKTYIQNGNTNGGDKPDVSNKGTVGDLMDTDITTPGFFRIPVCTGEMAHKAWGNALESDDLYPCLAVK</sequence>
<protein>
    <submittedName>
        <fullName evidence="1">Uncharacterized protein</fullName>
    </submittedName>
</protein>